<keyword evidence="2" id="KW-1185">Reference proteome</keyword>
<dbReference type="AlphaFoldDB" id="A0A1N7N4D5"/>
<protein>
    <submittedName>
        <fullName evidence="1">Uncharacterized protein</fullName>
    </submittedName>
</protein>
<name>A0A1N7N4D5_9GAMM</name>
<gene>
    <name evidence="1" type="ORF">SAMN05421760_10823</name>
</gene>
<reference evidence="2" key="1">
    <citation type="submission" date="2017-01" db="EMBL/GenBank/DDBJ databases">
        <authorList>
            <person name="Varghese N."/>
            <person name="Submissions S."/>
        </authorList>
    </citation>
    <scope>NUCLEOTIDE SEQUENCE [LARGE SCALE GENOMIC DNA]</scope>
    <source>
        <strain evidence="2">DSM 22306</strain>
    </source>
</reference>
<evidence type="ECO:0000313" key="1">
    <source>
        <dbReference type="EMBL" id="SIS93021.1"/>
    </source>
</evidence>
<accession>A0A1N7N4D5</accession>
<dbReference type="Proteomes" id="UP000185999">
    <property type="component" value="Unassembled WGS sequence"/>
</dbReference>
<organism evidence="1 2">
    <name type="scientific">Neptunomonas antarctica</name>
    <dbReference type="NCBI Taxonomy" id="619304"/>
    <lineage>
        <taxon>Bacteria</taxon>
        <taxon>Pseudomonadati</taxon>
        <taxon>Pseudomonadota</taxon>
        <taxon>Gammaproteobacteria</taxon>
        <taxon>Oceanospirillales</taxon>
        <taxon>Oceanospirillaceae</taxon>
        <taxon>Neptunomonas</taxon>
    </lineage>
</organism>
<dbReference type="EMBL" id="FTOE01000008">
    <property type="protein sequence ID" value="SIS93021.1"/>
    <property type="molecule type" value="Genomic_DNA"/>
</dbReference>
<sequence>MPKAPSQPFEIKSVALTRIKQELNANLIKSIKIFSKITQMLITFNFSVQPPFSLQIEREHIVRR</sequence>
<proteinExistence type="predicted"/>
<evidence type="ECO:0000313" key="2">
    <source>
        <dbReference type="Proteomes" id="UP000185999"/>
    </source>
</evidence>